<dbReference type="EMBL" id="RPDH01000002">
    <property type="protein sequence ID" value="RPE08113.1"/>
    <property type="molecule type" value="Genomic_DNA"/>
</dbReference>
<dbReference type="RefSeq" id="WP_123847113.1">
    <property type="nucleotide sequence ID" value="NZ_RPDH01000002.1"/>
</dbReference>
<protein>
    <submittedName>
        <fullName evidence="3">DinB family protein</fullName>
    </submittedName>
</protein>
<sequence>MKALTVIKTFLLVAGMSVAAKAQTSADDMVREWERAKAYTKAYLDVMPEADYALKPTPEMRTFAQQMLHLTDGNMLFATTALGEKMPEGGQREKIADQSKANVIKEVMAGYDYVIAAIKKLPADQWKDKIKMFNRFELTKGQAFEKAFEHQTHHRGQTTVYIRLAKATPPQEQLF</sequence>
<evidence type="ECO:0000256" key="1">
    <source>
        <dbReference type="SAM" id="SignalP"/>
    </source>
</evidence>
<proteinExistence type="predicted"/>
<keyword evidence="1" id="KW-0732">Signal</keyword>
<accession>A0A3N4PHD7</accession>
<comment type="caution">
    <text evidence="3">The sequence shown here is derived from an EMBL/GenBank/DDBJ whole genome shotgun (WGS) entry which is preliminary data.</text>
</comment>
<evidence type="ECO:0000313" key="4">
    <source>
        <dbReference type="Proteomes" id="UP000278351"/>
    </source>
</evidence>
<dbReference type="InterPro" id="IPR024775">
    <property type="entry name" value="DinB-like"/>
</dbReference>
<dbReference type="SUPFAM" id="SSF109854">
    <property type="entry name" value="DinB/YfiT-like putative metalloenzymes"/>
    <property type="match status" value="1"/>
</dbReference>
<feature type="signal peptide" evidence="1">
    <location>
        <begin position="1"/>
        <end position="22"/>
    </location>
</feature>
<reference evidence="3 4" key="1">
    <citation type="submission" date="2018-11" db="EMBL/GenBank/DDBJ databases">
        <title>Chitinophaga lutea sp.nov., isolate from arsenic contaminated soil.</title>
        <authorList>
            <person name="Zong Y."/>
        </authorList>
    </citation>
    <scope>NUCLEOTIDE SEQUENCE [LARGE SCALE GENOMIC DNA]</scope>
    <source>
        <strain evidence="3 4">ZY74</strain>
    </source>
</reference>
<dbReference type="Proteomes" id="UP000278351">
    <property type="component" value="Unassembled WGS sequence"/>
</dbReference>
<evidence type="ECO:0000313" key="3">
    <source>
        <dbReference type="EMBL" id="RPE08113.1"/>
    </source>
</evidence>
<keyword evidence="4" id="KW-1185">Reference proteome</keyword>
<dbReference type="OrthoDB" id="119432at2"/>
<evidence type="ECO:0000259" key="2">
    <source>
        <dbReference type="Pfam" id="PF12867"/>
    </source>
</evidence>
<feature type="domain" description="DinB-like" evidence="2">
    <location>
        <begin position="33"/>
        <end position="157"/>
    </location>
</feature>
<dbReference type="Gene3D" id="1.20.120.450">
    <property type="entry name" value="dinb family like domain"/>
    <property type="match status" value="1"/>
</dbReference>
<gene>
    <name evidence="3" type="ORF">EGT74_13675</name>
</gene>
<name>A0A3N4PHD7_9BACT</name>
<dbReference type="InterPro" id="IPR034660">
    <property type="entry name" value="DinB/YfiT-like"/>
</dbReference>
<dbReference type="AlphaFoldDB" id="A0A3N4PHD7"/>
<dbReference type="Pfam" id="PF12867">
    <property type="entry name" value="DinB_2"/>
    <property type="match status" value="1"/>
</dbReference>
<feature type="chain" id="PRO_5018123265" evidence="1">
    <location>
        <begin position="23"/>
        <end position="175"/>
    </location>
</feature>
<organism evidence="3 4">
    <name type="scientific">Chitinophaga lutea</name>
    <dbReference type="NCBI Taxonomy" id="2488634"/>
    <lineage>
        <taxon>Bacteria</taxon>
        <taxon>Pseudomonadati</taxon>
        <taxon>Bacteroidota</taxon>
        <taxon>Chitinophagia</taxon>
        <taxon>Chitinophagales</taxon>
        <taxon>Chitinophagaceae</taxon>
        <taxon>Chitinophaga</taxon>
    </lineage>
</organism>